<accession>A0A9P6SVR4</accession>
<dbReference type="SUPFAM" id="SSF52047">
    <property type="entry name" value="RNI-like"/>
    <property type="match status" value="1"/>
</dbReference>
<dbReference type="PANTHER" id="PTHR31639">
    <property type="entry name" value="F-BOX PROTEIN-LIKE"/>
    <property type="match status" value="1"/>
</dbReference>
<dbReference type="Proteomes" id="UP000703661">
    <property type="component" value="Unassembled WGS sequence"/>
</dbReference>
<feature type="domain" description="F-box" evidence="1">
    <location>
        <begin position="8"/>
        <end position="37"/>
    </location>
</feature>
<dbReference type="InterPro" id="IPR032675">
    <property type="entry name" value="LRR_dom_sf"/>
</dbReference>
<dbReference type="EMBL" id="JAAAID010002490">
    <property type="protein sequence ID" value="KAG0007171.1"/>
    <property type="molecule type" value="Genomic_DNA"/>
</dbReference>
<dbReference type="Gene3D" id="3.80.10.10">
    <property type="entry name" value="Ribonuclease Inhibitor"/>
    <property type="match status" value="2"/>
</dbReference>
<dbReference type="AlphaFoldDB" id="A0A9P6SVR4"/>
<comment type="caution">
    <text evidence="2">The sequence shown here is derived from an EMBL/GenBank/DDBJ whole genome shotgun (WGS) entry which is preliminary data.</text>
</comment>
<evidence type="ECO:0000259" key="1">
    <source>
        <dbReference type="Pfam" id="PF00646"/>
    </source>
</evidence>
<dbReference type="PANTHER" id="PTHR31639:SF256">
    <property type="entry name" value="OS07G0242900 PROTEIN"/>
    <property type="match status" value="1"/>
</dbReference>
<name>A0A9P6SVR4_9FUNG</name>
<dbReference type="InterPro" id="IPR001810">
    <property type="entry name" value="F-box_dom"/>
</dbReference>
<proteinExistence type="predicted"/>
<reference evidence="2" key="1">
    <citation type="journal article" date="2020" name="Fungal Divers.">
        <title>Resolving the Mortierellaceae phylogeny through synthesis of multi-gene phylogenetics and phylogenomics.</title>
        <authorList>
            <person name="Vandepol N."/>
            <person name="Liber J."/>
            <person name="Desiro A."/>
            <person name="Na H."/>
            <person name="Kennedy M."/>
            <person name="Barry K."/>
            <person name="Grigoriev I.V."/>
            <person name="Miller A.N."/>
            <person name="O'Donnell K."/>
            <person name="Stajich J.E."/>
            <person name="Bonito G."/>
        </authorList>
    </citation>
    <scope>NUCLEOTIDE SEQUENCE</scope>
    <source>
        <strain evidence="2">NRRL 2769</strain>
    </source>
</reference>
<evidence type="ECO:0000313" key="3">
    <source>
        <dbReference type="Proteomes" id="UP000703661"/>
    </source>
</evidence>
<organism evidence="2 3">
    <name type="scientific">Entomortierella chlamydospora</name>
    <dbReference type="NCBI Taxonomy" id="101097"/>
    <lineage>
        <taxon>Eukaryota</taxon>
        <taxon>Fungi</taxon>
        <taxon>Fungi incertae sedis</taxon>
        <taxon>Mucoromycota</taxon>
        <taxon>Mortierellomycotina</taxon>
        <taxon>Mortierellomycetes</taxon>
        <taxon>Mortierellales</taxon>
        <taxon>Mortierellaceae</taxon>
        <taxon>Entomortierella</taxon>
    </lineage>
</organism>
<evidence type="ECO:0000313" key="2">
    <source>
        <dbReference type="EMBL" id="KAG0007171.1"/>
    </source>
</evidence>
<dbReference type="InterPro" id="IPR036047">
    <property type="entry name" value="F-box-like_dom_sf"/>
</dbReference>
<dbReference type="Pfam" id="PF00646">
    <property type="entry name" value="F-box"/>
    <property type="match status" value="1"/>
</dbReference>
<sequence length="442" mass="50279">MIHPLGLPEIRARVAAYLDIRDAINCACVSKDWNSTFLEHVWSHIALEVPSHLPTIEQIRAHSSHIRTISLRSVLPDDYYLLDNLHRLYSLQVAHRHGGTELNLPFLGKLIENHSSSLEQFQLSGRMSHVPHSIFNALGTCRHLKSITLHNLILTVDDLKVLLINCANIGRSGTENGYDNNGLPRSGHGGLSSLVLDAVRIQRYNSDDVSTLPRLPNLEYLAITKSPGILVDGLTTYFTHCPNVKSFHWTEAVRLEVANWVEQIESGKWSDLTCLDFVGQGFGDNELFRMIESLPLPLEKLRVESTFFGRDSFRSLMSLERHYTNLRELNLSGCWNVTSGMVQQIMTKMPLLESLFADYLCVTDVLDASDVDRNGEDNGQDWICKNIRTLRLCINLGGEFDTSSQEYDERQRHVYRRLSNLKLIEILEVGRNFLDRNRGDRT</sequence>
<keyword evidence="3" id="KW-1185">Reference proteome</keyword>
<gene>
    <name evidence="2" type="ORF">BGZ80_004992</name>
</gene>
<dbReference type="SUPFAM" id="SSF81383">
    <property type="entry name" value="F-box domain"/>
    <property type="match status" value="1"/>
</dbReference>
<protein>
    <recommendedName>
        <fullName evidence="1">F-box domain-containing protein</fullName>
    </recommendedName>
</protein>